<keyword evidence="5 9" id="KW-0067">ATP-binding</keyword>
<dbReference type="CDD" id="cd01369">
    <property type="entry name" value="KISc_KHC_KIF5"/>
    <property type="match status" value="1"/>
</dbReference>
<accession>A0A3P8WV63</accession>
<proteinExistence type="inferred from homology"/>
<evidence type="ECO:0000256" key="4">
    <source>
        <dbReference type="ARBA" id="ARBA00022741"/>
    </source>
</evidence>
<evidence type="ECO:0000256" key="5">
    <source>
        <dbReference type="ARBA" id="ARBA00022840"/>
    </source>
</evidence>
<dbReference type="PANTHER" id="PTHR47968">
    <property type="entry name" value="CENTROMERE PROTEIN E"/>
    <property type="match status" value="1"/>
</dbReference>
<evidence type="ECO:0000259" key="12">
    <source>
        <dbReference type="PROSITE" id="PS50067"/>
    </source>
</evidence>
<protein>
    <submittedName>
        <fullName evidence="13">Kinesin family member 5A, a</fullName>
    </submittedName>
</protein>
<feature type="coiled-coil region" evidence="10">
    <location>
        <begin position="800"/>
        <end position="880"/>
    </location>
</feature>
<dbReference type="GeneTree" id="ENSGT00940000159439"/>
<feature type="region of interest" description="Disordered" evidence="11">
    <location>
        <begin position="638"/>
        <end position="681"/>
    </location>
</feature>
<feature type="coiled-coil region" evidence="10">
    <location>
        <begin position="339"/>
        <end position="373"/>
    </location>
</feature>
<dbReference type="InterPro" id="IPR001752">
    <property type="entry name" value="Kinesin_motor_dom"/>
</dbReference>
<evidence type="ECO:0000256" key="10">
    <source>
        <dbReference type="SAM" id="Coils"/>
    </source>
</evidence>
<keyword evidence="2" id="KW-0963">Cytoplasm</keyword>
<keyword evidence="7 9" id="KW-0505">Motor protein</keyword>
<keyword evidence="8" id="KW-0206">Cytoskeleton</keyword>
<dbReference type="PANTHER" id="PTHR47968:SF36">
    <property type="entry name" value="KINESIN HEAVY CHAIN ISOFORM X1"/>
    <property type="match status" value="1"/>
</dbReference>
<reference evidence="13 14" key="1">
    <citation type="journal article" date="2014" name="Nat. Genet.">
        <title>Whole-genome sequence of a flatfish provides insights into ZW sex chromosome evolution and adaptation to a benthic lifestyle.</title>
        <authorList>
            <person name="Chen S."/>
            <person name="Zhang G."/>
            <person name="Shao C."/>
            <person name="Huang Q."/>
            <person name="Liu G."/>
            <person name="Zhang P."/>
            <person name="Song W."/>
            <person name="An N."/>
            <person name="Chalopin D."/>
            <person name="Volff J.N."/>
            <person name="Hong Y."/>
            <person name="Li Q."/>
            <person name="Sha Z."/>
            <person name="Zhou H."/>
            <person name="Xie M."/>
            <person name="Yu Q."/>
            <person name="Liu Y."/>
            <person name="Xiang H."/>
            <person name="Wang N."/>
            <person name="Wu K."/>
            <person name="Yang C."/>
            <person name="Zhou Q."/>
            <person name="Liao X."/>
            <person name="Yang L."/>
            <person name="Hu Q."/>
            <person name="Zhang J."/>
            <person name="Meng L."/>
            <person name="Jin L."/>
            <person name="Tian Y."/>
            <person name="Lian J."/>
            <person name="Yang J."/>
            <person name="Miao G."/>
            <person name="Liu S."/>
            <person name="Liang Z."/>
            <person name="Yan F."/>
            <person name="Li Y."/>
            <person name="Sun B."/>
            <person name="Zhang H."/>
            <person name="Zhang J."/>
            <person name="Zhu Y."/>
            <person name="Du M."/>
            <person name="Zhao Y."/>
            <person name="Schartl M."/>
            <person name="Tang Q."/>
            <person name="Wang J."/>
        </authorList>
    </citation>
    <scope>NUCLEOTIDE SEQUENCE</scope>
</reference>
<keyword evidence="6 10" id="KW-0175">Coiled coil</keyword>
<dbReference type="GO" id="GO:0005874">
    <property type="term" value="C:microtubule"/>
    <property type="evidence" value="ECO:0007669"/>
    <property type="project" value="UniProtKB-KW"/>
</dbReference>
<dbReference type="PRINTS" id="PR00380">
    <property type="entry name" value="KINESINHEAVY"/>
</dbReference>
<dbReference type="SUPFAM" id="SSF52540">
    <property type="entry name" value="P-loop containing nucleoside triphosphate hydrolases"/>
    <property type="match status" value="1"/>
</dbReference>
<evidence type="ECO:0000313" key="14">
    <source>
        <dbReference type="Proteomes" id="UP000265120"/>
    </source>
</evidence>
<feature type="domain" description="Kinesin motor" evidence="12">
    <location>
        <begin position="9"/>
        <end position="327"/>
    </location>
</feature>
<dbReference type="InterPro" id="IPR036961">
    <property type="entry name" value="Kinesin_motor_dom_sf"/>
</dbReference>
<dbReference type="PROSITE" id="PS00411">
    <property type="entry name" value="KINESIN_MOTOR_1"/>
    <property type="match status" value="1"/>
</dbReference>
<dbReference type="Pfam" id="PF00225">
    <property type="entry name" value="Kinesin"/>
    <property type="match status" value="1"/>
</dbReference>
<evidence type="ECO:0000256" key="9">
    <source>
        <dbReference type="PROSITE-ProRule" id="PRU00283"/>
    </source>
</evidence>
<sequence length="1004" mass="114186">MADVPAECNIKVLCRFRPLNQSEIIRGDQFLPKFQGDDTVTVGGKSFMFDRVFPTNTTQEQVYNTCAKQIVKDVLSGYNGTIFAYGQTSSGKTHTMEGKLHDPHQMGIIPRIAEDIFNHIFAMDENLEFHIKVSYFEIYMDKIRDLLDVTKTNLSVHEDKNRVPFVKGCTERFVSSPDEVMDVIDEGKSNRHVAVTNMNEHSSRSHSIFLINIKQEHVETEQKLCGKLYLVDLAGSEKVSKTGAAGAVLDEAKNINKSLSALGNVISALAEGTKSHVPYRDSKMTRILQDSLGGNCRTTMFICCSPSSYNDAETKSTLMFGQRAKTIRNTASINLELTAEQWKRKFEKEKEKNKTLKETIQKLEAELNRWRNGENVPETERTTADVVNRIETVEERPVLDNDTSSIVVRISEEERQKYEEEIRKLYKQLDDKDDEINLQCQLVEKLKQQMLDQDELVASSRGDGDKVQAELGRLQVEEKGLQNQLLADQLAQKMASLMELEAELSRMQEVSGQQRKRIADVLNGLMRDLSEFSAIVGNGEIKLPVEISGAIEEEFTVARLYISKIKSEVKSMVKRCRQLENMQLECHRKMEETGRELSSCQLLISQHEAKIRSLTEYMQSVEQKKRLLEESHDSLSEELAKLQDQDNSLLEEKSVEKGEAEDGNVKKSSRQLGEPNRGLHHKQLTRLRDEINEKQRVIDELTDRNSKMELELAQVRADFERLKSQDSTKSERLEELSFLHERHEQTKQDLKGLEETVARELQTLHNLRKLFVQDLTSRVKKSSEMEPDDSGGFCTQKQKISFLENNLDQLTKVHKQLVRDNADLRCELPKLEKRLRSTAERVKALETALRDAKEGAMIDRRRYQQEVDRIKDAMRAKNALRRPHAAQIAKPVRPKQLPVNPTNPFYAYVRATANTYSNALFQSSASQPNTSSATCKSNSVQSNPVSTALGYRAGRYTGDILESFPLNIDNGNNISETRDINDNRSDIHCGSEVDDTNATTPAPT</sequence>
<feature type="coiled-coil region" evidence="10">
    <location>
        <begin position="684"/>
        <end position="770"/>
    </location>
</feature>
<dbReference type="FunFam" id="3.40.850.10:FF:000009">
    <property type="entry name" value="Kinesin-like protein"/>
    <property type="match status" value="1"/>
</dbReference>
<dbReference type="AlphaFoldDB" id="A0A3P8WV63"/>
<evidence type="ECO:0000313" key="13">
    <source>
        <dbReference type="Ensembl" id="ENSCSEP00000030669.1"/>
    </source>
</evidence>
<keyword evidence="4 9" id="KW-0547">Nucleotide-binding</keyword>
<comment type="similarity">
    <text evidence="9">Belongs to the TRAFAC class myosin-kinesin ATPase superfamily. Kinesin family.</text>
</comment>
<dbReference type="Ensembl" id="ENSCSET00000031075.1">
    <property type="protein sequence ID" value="ENSCSEP00000030669.1"/>
    <property type="gene ID" value="ENSCSEG00000019632.1"/>
</dbReference>
<evidence type="ECO:0000256" key="7">
    <source>
        <dbReference type="ARBA" id="ARBA00023175"/>
    </source>
</evidence>
<dbReference type="InterPro" id="IPR027417">
    <property type="entry name" value="P-loop_NTPase"/>
</dbReference>
<evidence type="ECO:0000256" key="11">
    <source>
        <dbReference type="SAM" id="MobiDB-lite"/>
    </source>
</evidence>
<reference evidence="13" key="3">
    <citation type="submission" date="2025-09" db="UniProtKB">
        <authorList>
            <consortium name="Ensembl"/>
        </authorList>
    </citation>
    <scope>IDENTIFICATION</scope>
</reference>
<dbReference type="Proteomes" id="UP000265120">
    <property type="component" value="Chromosome 10"/>
</dbReference>
<dbReference type="GO" id="GO:0008017">
    <property type="term" value="F:microtubule binding"/>
    <property type="evidence" value="ECO:0007669"/>
    <property type="project" value="InterPro"/>
</dbReference>
<evidence type="ECO:0000256" key="8">
    <source>
        <dbReference type="ARBA" id="ARBA00023212"/>
    </source>
</evidence>
<dbReference type="CDD" id="cd23649">
    <property type="entry name" value="Khc_CBD_cc"/>
    <property type="match status" value="1"/>
</dbReference>
<dbReference type="Gene3D" id="6.10.250.1590">
    <property type="match status" value="1"/>
</dbReference>
<name>A0A3P8WV63_CYNSE</name>
<evidence type="ECO:0000256" key="3">
    <source>
        <dbReference type="ARBA" id="ARBA00022701"/>
    </source>
</evidence>
<feature type="compositionally biased region" description="Basic and acidic residues" evidence="11">
    <location>
        <begin position="638"/>
        <end position="665"/>
    </location>
</feature>
<feature type="compositionally biased region" description="Basic and acidic residues" evidence="11">
    <location>
        <begin position="977"/>
        <end position="991"/>
    </location>
</feature>
<dbReference type="Gene3D" id="3.40.850.10">
    <property type="entry name" value="Kinesin motor domain"/>
    <property type="match status" value="1"/>
</dbReference>
<dbReference type="GO" id="GO:0007018">
    <property type="term" value="P:microtubule-based movement"/>
    <property type="evidence" value="ECO:0007669"/>
    <property type="project" value="InterPro"/>
</dbReference>
<feature type="coiled-coil region" evidence="10">
    <location>
        <begin position="483"/>
        <end position="517"/>
    </location>
</feature>
<organism evidence="13 14">
    <name type="scientific">Cynoglossus semilaevis</name>
    <name type="common">Tongue sole</name>
    <dbReference type="NCBI Taxonomy" id="244447"/>
    <lineage>
        <taxon>Eukaryota</taxon>
        <taxon>Metazoa</taxon>
        <taxon>Chordata</taxon>
        <taxon>Craniata</taxon>
        <taxon>Vertebrata</taxon>
        <taxon>Euteleostomi</taxon>
        <taxon>Actinopterygii</taxon>
        <taxon>Neopterygii</taxon>
        <taxon>Teleostei</taxon>
        <taxon>Neoteleostei</taxon>
        <taxon>Acanthomorphata</taxon>
        <taxon>Carangaria</taxon>
        <taxon>Pleuronectiformes</taxon>
        <taxon>Pleuronectoidei</taxon>
        <taxon>Cynoglossidae</taxon>
        <taxon>Cynoglossinae</taxon>
        <taxon>Cynoglossus</taxon>
    </lineage>
</organism>
<feature type="region of interest" description="Disordered" evidence="11">
    <location>
        <begin position="977"/>
        <end position="1004"/>
    </location>
</feature>
<feature type="binding site" evidence="9">
    <location>
        <begin position="86"/>
        <end position="93"/>
    </location>
    <ligand>
        <name>ATP</name>
        <dbReference type="ChEBI" id="CHEBI:30616"/>
    </ligand>
</feature>
<keyword evidence="14" id="KW-1185">Reference proteome</keyword>
<feature type="region of interest" description="Disordered" evidence="11">
    <location>
        <begin position="924"/>
        <end position="944"/>
    </location>
</feature>
<dbReference type="GO" id="GO:0003777">
    <property type="term" value="F:microtubule motor activity"/>
    <property type="evidence" value="ECO:0007669"/>
    <property type="project" value="InterPro"/>
</dbReference>
<reference evidence="13" key="2">
    <citation type="submission" date="2025-08" db="UniProtKB">
        <authorList>
            <consortium name="Ensembl"/>
        </authorList>
    </citation>
    <scope>IDENTIFICATION</scope>
</reference>
<dbReference type="GO" id="GO:0005524">
    <property type="term" value="F:ATP binding"/>
    <property type="evidence" value="ECO:0007669"/>
    <property type="project" value="UniProtKB-UniRule"/>
</dbReference>
<evidence type="ECO:0000256" key="6">
    <source>
        <dbReference type="ARBA" id="ARBA00023054"/>
    </source>
</evidence>
<dbReference type="InterPro" id="IPR027640">
    <property type="entry name" value="Kinesin-like_fam"/>
</dbReference>
<keyword evidence="3" id="KW-0493">Microtubule</keyword>
<comment type="subcellular location">
    <subcellularLocation>
        <location evidence="1">Cytoplasm</location>
        <location evidence="1">Cytoskeleton</location>
    </subcellularLocation>
</comment>
<evidence type="ECO:0000256" key="1">
    <source>
        <dbReference type="ARBA" id="ARBA00004245"/>
    </source>
</evidence>
<dbReference type="PROSITE" id="PS50067">
    <property type="entry name" value="KINESIN_MOTOR_2"/>
    <property type="match status" value="1"/>
</dbReference>
<feature type="coiled-coil region" evidence="10">
    <location>
        <begin position="408"/>
        <end position="435"/>
    </location>
</feature>
<dbReference type="InterPro" id="IPR059182">
    <property type="entry name" value="Khc_C"/>
</dbReference>
<dbReference type="SMART" id="SM00129">
    <property type="entry name" value="KISc"/>
    <property type="match status" value="1"/>
</dbReference>
<dbReference type="InterPro" id="IPR019821">
    <property type="entry name" value="Kinesin_motor_CS"/>
</dbReference>
<evidence type="ECO:0000256" key="2">
    <source>
        <dbReference type="ARBA" id="ARBA00022490"/>
    </source>
</evidence>